<evidence type="ECO:0000256" key="2">
    <source>
        <dbReference type="ARBA" id="ARBA00023002"/>
    </source>
</evidence>
<dbReference type="CDD" id="cd02062">
    <property type="entry name" value="Nitro_FMN_reductase"/>
    <property type="match status" value="1"/>
</dbReference>
<keyword evidence="2" id="KW-0560">Oxidoreductase</keyword>
<dbReference type="PANTHER" id="PTHR43673">
    <property type="entry name" value="NAD(P)H NITROREDUCTASE YDGI-RELATED"/>
    <property type="match status" value="1"/>
</dbReference>
<comment type="similarity">
    <text evidence="1">Belongs to the nitroreductase family.</text>
</comment>
<dbReference type="GO" id="GO:0016491">
    <property type="term" value="F:oxidoreductase activity"/>
    <property type="evidence" value="ECO:0007669"/>
    <property type="project" value="UniProtKB-KW"/>
</dbReference>
<protein>
    <submittedName>
        <fullName evidence="4">Unannotated protein</fullName>
    </submittedName>
</protein>
<evidence type="ECO:0000259" key="3">
    <source>
        <dbReference type="Pfam" id="PF00881"/>
    </source>
</evidence>
<gene>
    <name evidence="4" type="ORF">UFOPK3789_00464</name>
</gene>
<name>A0A6J7JWS6_9ZZZZ</name>
<dbReference type="AlphaFoldDB" id="A0A6J7JWS6"/>
<dbReference type="PANTHER" id="PTHR43673:SF10">
    <property type="entry name" value="NADH DEHYDROGENASE_NAD(P)H NITROREDUCTASE XCC3605-RELATED"/>
    <property type="match status" value="1"/>
</dbReference>
<sequence length="216" mass="23890">MMNLLAADELLTTTRSVRKRLDLTREVSLDDVMECIEIALQAPTGSNRQGWSFMVVTDPAKRSELARLYKDAITLYSQMPRPEYEAGDPREASSLKVAESAWYLAEHLHEVPVLLVPCIEGRVEEAGVLAQASTYGSILPAVWSFALAARARGLGTAWTSLHLMYEKEAAEILGIPDHVTQAALLPVAYFTGDTFKPAVRLPARDVTHLNQWGTRP</sequence>
<dbReference type="EMBL" id="CAFBNL010000017">
    <property type="protein sequence ID" value="CAB4947393.1"/>
    <property type="molecule type" value="Genomic_DNA"/>
</dbReference>
<accession>A0A6J7JWS6</accession>
<dbReference type="InterPro" id="IPR029479">
    <property type="entry name" value="Nitroreductase"/>
</dbReference>
<proteinExistence type="inferred from homology"/>
<organism evidence="4">
    <name type="scientific">freshwater metagenome</name>
    <dbReference type="NCBI Taxonomy" id="449393"/>
    <lineage>
        <taxon>unclassified sequences</taxon>
        <taxon>metagenomes</taxon>
        <taxon>ecological metagenomes</taxon>
    </lineage>
</organism>
<feature type="domain" description="Nitroreductase" evidence="3">
    <location>
        <begin position="13"/>
        <end position="187"/>
    </location>
</feature>
<evidence type="ECO:0000256" key="1">
    <source>
        <dbReference type="ARBA" id="ARBA00007118"/>
    </source>
</evidence>
<reference evidence="4" key="1">
    <citation type="submission" date="2020-05" db="EMBL/GenBank/DDBJ databases">
        <authorList>
            <person name="Chiriac C."/>
            <person name="Salcher M."/>
            <person name="Ghai R."/>
            <person name="Kavagutti S V."/>
        </authorList>
    </citation>
    <scope>NUCLEOTIDE SEQUENCE</scope>
</reference>
<dbReference type="SUPFAM" id="SSF55469">
    <property type="entry name" value="FMN-dependent nitroreductase-like"/>
    <property type="match status" value="1"/>
</dbReference>
<evidence type="ECO:0000313" key="4">
    <source>
        <dbReference type="EMBL" id="CAB4947393.1"/>
    </source>
</evidence>
<dbReference type="Pfam" id="PF00881">
    <property type="entry name" value="Nitroreductase"/>
    <property type="match status" value="1"/>
</dbReference>
<dbReference type="Gene3D" id="3.40.109.10">
    <property type="entry name" value="NADH Oxidase"/>
    <property type="match status" value="1"/>
</dbReference>
<dbReference type="InterPro" id="IPR000415">
    <property type="entry name" value="Nitroreductase-like"/>
</dbReference>